<evidence type="ECO:0000256" key="3">
    <source>
        <dbReference type="ARBA" id="ARBA00009295"/>
    </source>
</evidence>
<evidence type="ECO:0000256" key="1">
    <source>
        <dbReference type="ARBA" id="ARBA00004141"/>
    </source>
</evidence>
<sequence length="120" mass="12898">MRQIGTRNTLSGDFPLLNLMARMSLMPLLHTTLLLLGRHYPGSQSTVSSPNRFAQSSAVALLESALLGGSGITRCQLRKVSPFVKDLCKKHDLPYNCASFLKANALTISTLKAAALQAGI</sequence>
<keyword evidence="4" id="KW-0812">Transmembrane</keyword>
<evidence type="ECO:0000256" key="5">
    <source>
        <dbReference type="ARBA" id="ARBA00022723"/>
    </source>
</evidence>
<organism evidence="11 12">
    <name type="scientific">Datura stramonium</name>
    <name type="common">Jimsonweed</name>
    <name type="synonym">Common thornapple</name>
    <dbReference type="NCBI Taxonomy" id="4076"/>
    <lineage>
        <taxon>Eukaryota</taxon>
        <taxon>Viridiplantae</taxon>
        <taxon>Streptophyta</taxon>
        <taxon>Embryophyta</taxon>
        <taxon>Tracheophyta</taxon>
        <taxon>Spermatophyta</taxon>
        <taxon>Magnoliopsida</taxon>
        <taxon>eudicotyledons</taxon>
        <taxon>Gunneridae</taxon>
        <taxon>Pentapetalae</taxon>
        <taxon>asterids</taxon>
        <taxon>lamiids</taxon>
        <taxon>Solanales</taxon>
        <taxon>Solanaceae</taxon>
        <taxon>Solanoideae</taxon>
        <taxon>Datureae</taxon>
        <taxon>Datura</taxon>
    </lineage>
</organism>
<accession>A0ABS8WPI9</accession>
<evidence type="ECO:0000313" key="11">
    <source>
        <dbReference type="EMBL" id="MCE3051422.1"/>
    </source>
</evidence>
<evidence type="ECO:0000256" key="4">
    <source>
        <dbReference type="ARBA" id="ARBA00022692"/>
    </source>
</evidence>
<gene>
    <name evidence="11" type="ORF">HAX54_049797</name>
</gene>
<dbReference type="EMBL" id="JACEIK010008536">
    <property type="protein sequence ID" value="MCE3051422.1"/>
    <property type="molecule type" value="Genomic_DNA"/>
</dbReference>
<keyword evidence="5" id="KW-0479">Metal-binding</keyword>
<keyword evidence="12" id="KW-1185">Reference proteome</keyword>
<reference evidence="11 12" key="1">
    <citation type="journal article" date="2021" name="BMC Genomics">
        <title>Datura genome reveals duplications of psychoactive alkaloid biosynthetic genes and high mutation rate following tissue culture.</title>
        <authorList>
            <person name="Rajewski A."/>
            <person name="Carter-House D."/>
            <person name="Stajich J."/>
            <person name="Litt A."/>
        </authorList>
    </citation>
    <scope>NUCLEOTIDE SEQUENCE [LARGE SCALE GENOMIC DNA]</scope>
    <source>
        <strain evidence="11">AR-01</strain>
    </source>
</reference>
<comment type="similarity">
    <text evidence="3">Belongs to the fatty acid desaturase type 1 family.</text>
</comment>
<keyword evidence="6" id="KW-1133">Transmembrane helix</keyword>
<evidence type="ECO:0000313" key="12">
    <source>
        <dbReference type="Proteomes" id="UP000823775"/>
    </source>
</evidence>
<keyword evidence="7" id="KW-0560">Oxidoreductase</keyword>
<name>A0ABS8WPI9_DATST</name>
<keyword evidence="8" id="KW-0408">Iron</keyword>
<evidence type="ECO:0000256" key="2">
    <source>
        <dbReference type="ARBA" id="ARBA00005189"/>
    </source>
</evidence>
<evidence type="ECO:0000256" key="6">
    <source>
        <dbReference type="ARBA" id="ARBA00022989"/>
    </source>
</evidence>
<evidence type="ECO:0000256" key="9">
    <source>
        <dbReference type="ARBA" id="ARBA00023098"/>
    </source>
</evidence>
<comment type="caution">
    <text evidence="11">The sequence shown here is derived from an EMBL/GenBank/DDBJ whole genome shotgun (WGS) entry which is preliminary data.</text>
</comment>
<dbReference type="InterPro" id="IPR012171">
    <property type="entry name" value="Fatty_acid_desaturase"/>
</dbReference>
<dbReference type="PANTHER" id="PTHR19353">
    <property type="entry name" value="FATTY ACID DESATURASE 2"/>
    <property type="match status" value="1"/>
</dbReference>
<comment type="pathway">
    <text evidence="2">Lipid metabolism.</text>
</comment>
<evidence type="ECO:0000256" key="8">
    <source>
        <dbReference type="ARBA" id="ARBA00023004"/>
    </source>
</evidence>
<comment type="subcellular location">
    <subcellularLocation>
        <location evidence="1">Membrane</location>
        <topology evidence="1">Multi-pass membrane protein</topology>
    </subcellularLocation>
</comment>
<dbReference type="Proteomes" id="UP000823775">
    <property type="component" value="Unassembled WGS sequence"/>
</dbReference>
<keyword evidence="9" id="KW-0443">Lipid metabolism</keyword>
<keyword evidence="10" id="KW-0472">Membrane</keyword>
<dbReference type="PANTHER" id="PTHR19353:SF30">
    <property type="entry name" value="DELTA 8-(E)-SPHINGOLIPID DESATURASE"/>
    <property type="match status" value="1"/>
</dbReference>
<evidence type="ECO:0000256" key="10">
    <source>
        <dbReference type="ARBA" id="ARBA00023136"/>
    </source>
</evidence>
<evidence type="ECO:0000256" key="7">
    <source>
        <dbReference type="ARBA" id="ARBA00023002"/>
    </source>
</evidence>
<protein>
    <submittedName>
        <fullName evidence="11">Uncharacterized protein</fullName>
    </submittedName>
</protein>
<proteinExistence type="inferred from homology"/>